<dbReference type="PANTHER" id="PTHR32027">
    <property type="entry name" value="CYTOSINE DEAMINASE"/>
    <property type="match status" value="1"/>
</dbReference>
<dbReference type="InterPro" id="IPR052349">
    <property type="entry name" value="Metallo-hydrolase_Enzymes"/>
</dbReference>
<reference evidence="3 4" key="1">
    <citation type="submission" date="2023-11" db="EMBL/GenBank/DDBJ databases">
        <title>Draft genome of Azohydromonas lata strain H1 (DSM1123), a polyhydroxyalkanoate producer.</title>
        <authorList>
            <person name="Traversa D."/>
            <person name="D'Addabbo P."/>
            <person name="Pazzani C."/>
            <person name="Manzari C."/>
            <person name="Chiara M."/>
            <person name="Scrascia M."/>
        </authorList>
    </citation>
    <scope>NUCLEOTIDE SEQUENCE [LARGE SCALE GENOMIC DNA]</scope>
    <source>
        <strain evidence="3 4">H1</strain>
    </source>
</reference>
<dbReference type="CDD" id="cd01293">
    <property type="entry name" value="Bact_CD"/>
    <property type="match status" value="1"/>
</dbReference>
<keyword evidence="4" id="KW-1185">Reference proteome</keyword>
<dbReference type="Pfam" id="PF07969">
    <property type="entry name" value="Amidohydro_3"/>
    <property type="match status" value="1"/>
</dbReference>
<evidence type="ECO:0000259" key="2">
    <source>
        <dbReference type="Pfam" id="PF07969"/>
    </source>
</evidence>
<gene>
    <name evidence="3" type="ORF">SM757_07475</name>
</gene>
<proteinExistence type="predicted"/>
<dbReference type="SUPFAM" id="SSF51338">
    <property type="entry name" value="Composite domain of metallo-dependent hydrolases"/>
    <property type="match status" value="1"/>
</dbReference>
<dbReference type="SUPFAM" id="SSF51556">
    <property type="entry name" value="Metallo-dependent hydrolases"/>
    <property type="match status" value="1"/>
</dbReference>
<dbReference type="Proteomes" id="UP001293718">
    <property type="component" value="Unassembled WGS sequence"/>
</dbReference>
<feature type="domain" description="Amidohydrolase 3" evidence="2">
    <location>
        <begin position="46"/>
        <end position="404"/>
    </location>
</feature>
<dbReference type="RefSeq" id="WP_322464971.1">
    <property type="nucleotide sequence ID" value="NZ_JAXOJX010000008.1"/>
</dbReference>
<comment type="caution">
    <text evidence="3">The sequence shown here is derived from an EMBL/GenBank/DDBJ whole genome shotgun (WGS) entry which is preliminary data.</text>
</comment>
<dbReference type="InterPro" id="IPR011059">
    <property type="entry name" value="Metal-dep_hydrolase_composite"/>
</dbReference>
<feature type="region of interest" description="Disordered" evidence="1">
    <location>
        <begin position="426"/>
        <end position="447"/>
    </location>
</feature>
<name>A0ABU5ICV5_9BURK</name>
<evidence type="ECO:0000313" key="4">
    <source>
        <dbReference type="Proteomes" id="UP001293718"/>
    </source>
</evidence>
<protein>
    <submittedName>
        <fullName evidence="3">Amidohydrolase family protein</fullName>
    </submittedName>
</protein>
<dbReference type="InterPro" id="IPR032466">
    <property type="entry name" value="Metal_Hydrolase"/>
</dbReference>
<organism evidence="3 4">
    <name type="scientific">Azohydromonas lata</name>
    <dbReference type="NCBI Taxonomy" id="45677"/>
    <lineage>
        <taxon>Bacteria</taxon>
        <taxon>Pseudomonadati</taxon>
        <taxon>Pseudomonadota</taxon>
        <taxon>Betaproteobacteria</taxon>
        <taxon>Burkholderiales</taxon>
        <taxon>Sphaerotilaceae</taxon>
        <taxon>Azohydromonas</taxon>
    </lineage>
</organism>
<dbReference type="PANTHER" id="PTHR32027:SF0">
    <property type="entry name" value="CYTOSINE DEAMINASE"/>
    <property type="match status" value="1"/>
</dbReference>
<dbReference type="EMBL" id="JAXOJX010000008">
    <property type="protein sequence ID" value="MDZ5456411.1"/>
    <property type="molecule type" value="Genomic_DNA"/>
</dbReference>
<sequence length="447" mass="48382">MTGGSDLLLRDVRLPDARAGVDVLVREGRIAAVGPALPAPQGTPVLDGGGWLLSPPFVDAHFHMDSTLSHGQPRVNVSGTLLEGISLWGELKPLLTQEALVERALRYCDWAVARGLLAIRSHVDVSDPRLLTVEALLHVKKQVAPYLELQLVAFPQDGVLRSPGAFENLKRALDLGVEVVGGIPHFERTTADGAESVRLLCELAAERGLRVDMHCDESDDPLSRHVEALAFHTHRLGLHGRVTGSHLTSMHSMDNYYVSKLLPLMAEAQLNAVANPLINIMLQGRHDTYPKRRGMTRVPELMAAGVNVGFGHDCVMDPWYPLGSADMLEVAAMGLHVAQMGSVAGQRACFDAVTVNNARILGLEGYGLQPGCRGDFVLLQSRSTEEAVRLRAPRLLVVRGGRVLARAPRQAVELDLPGRPREVDFTLEAGDRSRTVPPPSGLDPGIT</sequence>
<dbReference type="Gene3D" id="3.20.20.140">
    <property type="entry name" value="Metal-dependent hydrolases"/>
    <property type="match status" value="1"/>
</dbReference>
<evidence type="ECO:0000313" key="3">
    <source>
        <dbReference type="EMBL" id="MDZ5456411.1"/>
    </source>
</evidence>
<dbReference type="InterPro" id="IPR013108">
    <property type="entry name" value="Amidohydro_3"/>
</dbReference>
<dbReference type="NCBIfam" id="NF005748">
    <property type="entry name" value="PRK07572.1"/>
    <property type="match status" value="1"/>
</dbReference>
<dbReference type="Gene3D" id="2.30.40.10">
    <property type="entry name" value="Urease, subunit C, domain 1"/>
    <property type="match status" value="1"/>
</dbReference>
<accession>A0ABU5ICV5</accession>
<evidence type="ECO:0000256" key="1">
    <source>
        <dbReference type="SAM" id="MobiDB-lite"/>
    </source>
</evidence>